<reference evidence="2" key="1">
    <citation type="submission" date="2021-03" db="EMBL/GenBank/DDBJ databases">
        <title>Draft genome sequence of rust myrtle Austropuccinia psidii MF-1, a brazilian biotype.</title>
        <authorList>
            <person name="Quecine M.C."/>
            <person name="Pachon D.M.R."/>
            <person name="Bonatelli M.L."/>
            <person name="Correr F.H."/>
            <person name="Franceschini L.M."/>
            <person name="Leite T.F."/>
            <person name="Margarido G.R.A."/>
            <person name="Almeida C.A."/>
            <person name="Ferrarezi J.A."/>
            <person name="Labate C.A."/>
        </authorList>
    </citation>
    <scope>NUCLEOTIDE SEQUENCE</scope>
    <source>
        <strain evidence="2">MF-1</strain>
    </source>
</reference>
<dbReference type="AlphaFoldDB" id="A0A9Q3HKA8"/>
<organism evidence="2 3">
    <name type="scientific">Austropuccinia psidii MF-1</name>
    <dbReference type="NCBI Taxonomy" id="1389203"/>
    <lineage>
        <taxon>Eukaryota</taxon>
        <taxon>Fungi</taxon>
        <taxon>Dikarya</taxon>
        <taxon>Basidiomycota</taxon>
        <taxon>Pucciniomycotina</taxon>
        <taxon>Pucciniomycetes</taxon>
        <taxon>Pucciniales</taxon>
        <taxon>Sphaerophragmiaceae</taxon>
        <taxon>Austropuccinia</taxon>
    </lineage>
</organism>
<evidence type="ECO:0000256" key="1">
    <source>
        <dbReference type="SAM" id="MobiDB-lite"/>
    </source>
</evidence>
<protein>
    <submittedName>
        <fullName evidence="2">Uncharacterized protein</fullName>
    </submittedName>
</protein>
<accession>A0A9Q3HKA8</accession>
<feature type="region of interest" description="Disordered" evidence="1">
    <location>
        <begin position="28"/>
        <end position="50"/>
    </location>
</feature>
<comment type="caution">
    <text evidence="2">The sequence shown here is derived from an EMBL/GenBank/DDBJ whole genome shotgun (WGS) entry which is preliminary data.</text>
</comment>
<evidence type="ECO:0000313" key="3">
    <source>
        <dbReference type="Proteomes" id="UP000765509"/>
    </source>
</evidence>
<sequence length="86" mass="9672">MYSDIKYNEQKARLGKVFGASRRRQCVVTRTKDPKSNTPIESDCRKGPPGSPSYNSRFAIISYVISNEGRSLVVVLSNAYDHIFVT</sequence>
<dbReference type="EMBL" id="AVOT02018607">
    <property type="protein sequence ID" value="MBW0505629.1"/>
    <property type="molecule type" value="Genomic_DNA"/>
</dbReference>
<proteinExistence type="predicted"/>
<name>A0A9Q3HKA8_9BASI</name>
<dbReference type="Proteomes" id="UP000765509">
    <property type="component" value="Unassembled WGS sequence"/>
</dbReference>
<gene>
    <name evidence="2" type="ORF">O181_045344</name>
</gene>
<keyword evidence="3" id="KW-1185">Reference proteome</keyword>
<evidence type="ECO:0000313" key="2">
    <source>
        <dbReference type="EMBL" id="MBW0505629.1"/>
    </source>
</evidence>